<dbReference type="OrthoDB" id="10250831at2759"/>
<keyword evidence="14" id="KW-1185">Reference proteome</keyword>
<evidence type="ECO:0000259" key="12">
    <source>
        <dbReference type="PROSITE" id="PS51363"/>
    </source>
</evidence>
<evidence type="ECO:0000256" key="10">
    <source>
        <dbReference type="ARBA" id="ARBA00023242"/>
    </source>
</evidence>
<gene>
    <name evidence="13" type="ORF">CERZMDRAFT_82274</name>
</gene>
<keyword evidence="8" id="KW-0342">GTP-binding</keyword>
<dbReference type="GO" id="GO:0071074">
    <property type="term" value="F:eukaryotic initiation factor eIF2 binding"/>
    <property type="evidence" value="ECO:0007669"/>
    <property type="project" value="TreeGrafter"/>
</dbReference>
<evidence type="ECO:0000313" key="14">
    <source>
        <dbReference type="Proteomes" id="UP000799539"/>
    </source>
</evidence>
<dbReference type="GO" id="GO:0006357">
    <property type="term" value="P:regulation of transcription by RNA polymerase II"/>
    <property type="evidence" value="ECO:0007669"/>
    <property type="project" value="InterPro"/>
</dbReference>
<dbReference type="Proteomes" id="UP000799539">
    <property type="component" value="Unassembled WGS sequence"/>
</dbReference>
<proteinExistence type="inferred from homology"/>
<keyword evidence="9" id="KW-0804">Transcription</keyword>
<dbReference type="InterPro" id="IPR003307">
    <property type="entry name" value="W2_domain"/>
</dbReference>
<dbReference type="GO" id="GO:0005525">
    <property type="term" value="F:GTP binding"/>
    <property type="evidence" value="ECO:0007669"/>
    <property type="project" value="UniProtKB-KW"/>
</dbReference>
<dbReference type="CDD" id="cd11561">
    <property type="entry name" value="W2_eIF5"/>
    <property type="match status" value="1"/>
</dbReference>
<reference evidence="13" key="1">
    <citation type="journal article" date="2020" name="Stud. Mycol.">
        <title>101 Dothideomycetes genomes: a test case for predicting lifestyles and emergence of pathogens.</title>
        <authorList>
            <person name="Haridas S."/>
            <person name="Albert R."/>
            <person name="Binder M."/>
            <person name="Bloem J."/>
            <person name="Labutti K."/>
            <person name="Salamov A."/>
            <person name="Andreopoulos B."/>
            <person name="Baker S."/>
            <person name="Barry K."/>
            <person name="Bills G."/>
            <person name="Bluhm B."/>
            <person name="Cannon C."/>
            <person name="Castanera R."/>
            <person name="Culley D."/>
            <person name="Daum C."/>
            <person name="Ezra D."/>
            <person name="Gonzalez J."/>
            <person name="Henrissat B."/>
            <person name="Kuo A."/>
            <person name="Liang C."/>
            <person name="Lipzen A."/>
            <person name="Lutzoni F."/>
            <person name="Magnuson J."/>
            <person name="Mondo S."/>
            <person name="Nolan M."/>
            <person name="Ohm R."/>
            <person name="Pangilinan J."/>
            <person name="Park H.-J."/>
            <person name="Ramirez L."/>
            <person name="Alfaro M."/>
            <person name="Sun H."/>
            <person name="Tritt A."/>
            <person name="Yoshinaga Y."/>
            <person name="Zwiers L.-H."/>
            <person name="Turgeon B."/>
            <person name="Goodwin S."/>
            <person name="Spatafora J."/>
            <person name="Crous P."/>
            <person name="Grigoriev I."/>
        </authorList>
    </citation>
    <scope>NUCLEOTIDE SEQUENCE</scope>
    <source>
        <strain evidence="13">SCOH1-5</strain>
    </source>
</reference>
<keyword evidence="4" id="KW-0396">Initiation factor</keyword>
<dbReference type="GO" id="GO:0016592">
    <property type="term" value="C:mediator complex"/>
    <property type="evidence" value="ECO:0007669"/>
    <property type="project" value="InterPro"/>
</dbReference>
<organism evidence="13 14">
    <name type="scientific">Cercospora zeae-maydis SCOH1-5</name>
    <dbReference type="NCBI Taxonomy" id="717836"/>
    <lineage>
        <taxon>Eukaryota</taxon>
        <taxon>Fungi</taxon>
        <taxon>Dikarya</taxon>
        <taxon>Ascomycota</taxon>
        <taxon>Pezizomycotina</taxon>
        <taxon>Dothideomycetes</taxon>
        <taxon>Dothideomycetidae</taxon>
        <taxon>Mycosphaerellales</taxon>
        <taxon>Mycosphaerellaceae</taxon>
        <taxon>Cercospora</taxon>
    </lineage>
</organism>
<dbReference type="GO" id="GO:0005829">
    <property type="term" value="C:cytosol"/>
    <property type="evidence" value="ECO:0007669"/>
    <property type="project" value="TreeGrafter"/>
</dbReference>
<dbReference type="Gene3D" id="3.30.30.170">
    <property type="match status" value="1"/>
</dbReference>
<feature type="region of interest" description="Disordered" evidence="11">
    <location>
        <begin position="145"/>
        <end position="201"/>
    </location>
</feature>
<evidence type="ECO:0000256" key="1">
    <source>
        <dbReference type="ARBA" id="ARBA00004123"/>
    </source>
</evidence>
<protein>
    <recommendedName>
        <fullName evidence="12">W2 domain-containing protein</fullName>
    </recommendedName>
</protein>
<dbReference type="PROSITE" id="PS51363">
    <property type="entry name" value="W2"/>
    <property type="match status" value="1"/>
</dbReference>
<dbReference type="InterPro" id="IPR016024">
    <property type="entry name" value="ARM-type_fold"/>
</dbReference>
<feature type="compositionally biased region" description="Basic and acidic residues" evidence="11">
    <location>
        <begin position="161"/>
        <end position="176"/>
    </location>
</feature>
<feature type="compositionally biased region" description="Basic residues" evidence="11">
    <location>
        <begin position="147"/>
        <end position="160"/>
    </location>
</feature>
<dbReference type="SUPFAM" id="SSF48371">
    <property type="entry name" value="ARM repeat"/>
    <property type="match status" value="1"/>
</dbReference>
<sequence>MATVNIRRDVADPFYRYKMERIQSKVEGKGNGIKTVIVNLSQVAHQLARPPNYVIKYFGFELGAQTNIDPKDDRWIINGAHEAGKLQDYLDGFINKFVLCKECKNPETVVNIRDGEILFDCKACGKISKADLRHKLSGYILKDAPKKGKKDKSTKKADRKARKEAERNGTADKDGSPADSGSDPVDDDAEDEGNASDDDLTRKINAEAKELAEVKEKEVEWSVDMSEAAVKARAQALPEDLKNTLVIENGEDGEGGDNVYEEFGKWIESKAEEEGGVSKVKDVDIYLKAKELGVETKHRTPAVLAQCIFDDSIVKQIEGRASMLKKMITSDRHEKAFLGGIERFVGIDKPNLIPSVSAILLKVYENDLVSEENLKAWCGKASKKYVDLQTSRKVRKSAEKFLEWLENAESDDEESDEELQSNLIRRFTNLVTLAKVKSTDRGVSAVTQYQLQAETAALIRGAEEVQTLIRQVQEMWLFGQLNTLGESKIQQETDENARAVAGLMKELAEKHFGVASESGANGVGGLNGTANGHHDA</sequence>
<dbReference type="EMBL" id="ML992666">
    <property type="protein sequence ID" value="KAF2215228.1"/>
    <property type="molecule type" value="Genomic_DNA"/>
</dbReference>
<dbReference type="GO" id="GO:0001732">
    <property type="term" value="P:formation of cytoplasmic translation initiation complex"/>
    <property type="evidence" value="ECO:0007669"/>
    <property type="project" value="TreeGrafter"/>
</dbReference>
<evidence type="ECO:0000256" key="11">
    <source>
        <dbReference type="SAM" id="MobiDB-lite"/>
    </source>
</evidence>
<dbReference type="InterPro" id="IPR045196">
    <property type="entry name" value="IF2/IF5"/>
</dbReference>
<feature type="domain" description="W2" evidence="12">
    <location>
        <begin position="253"/>
        <end position="415"/>
    </location>
</feature>
<dbReference type="InterPro" id="IPR009332">
    <property type="entry name" value="Med22"/>
</dbReference>
<evidence type="ECO:0000256" key="2">
    <source>
        <dbReference type="ARBA" id="ARBA00005942"/>
    </source>
</evidence>
<evidence type="ECO:0000313" key="13">
    <source>
        <dbReference type="EMBL" id="KAF2215228.1"/>
    </source>
</evidence>
<dbReference type="FunFam" id="1.25.40.180:FF:000031">
    <property type="entry name" value="Eukaryotic translation initiation factor 5"/>
    <property type="match status" value="1"/>
</dbReference>
<dbReference type="Pfam" id="PF06179">
    <property type="entry name" value="Med22"/>
    <property type="match status" value="1"/>
</dbReference>
<dbReference type="PANTHER" id="PTHR23001">
    <property type="entry name" value="EUKARYOTIC TRANSLATION INITIATION FACTOR"/>
    <property type="match status" value="1"/>
</dbReference>
<keyword evidence="7" id="KW-0805">Transcription regulation</keyword>
<name>A0A6A6FPW1_9PEZI</name>
<accession>A0A6A6FPW1</accession>
<evidence type="ECO:0000256" key="6">
    <source>
        <dbReference type="ARBA" id="ARBA00022917"/>
    </source>
</evidence>
<feature type="compositionally biased region" description="Acidic residues" evidence="11">
    <location>
        <begin position="184"/>
        <end position="198"/>
    </location>
</feature>
<comment type="subcellular location">
    <subcellularLocation>
        <location evidence="1">Nucleus</location>
    </subcellularLocation>
</comment>
<dbReference type="AlphaFoldDB" id="A0A6A6FPW1"/>
<comment type="similarity">
    <text evidence="3">Belongs to the eIF-2-beta/eIF-5 family.</text>
</comment>
<evidence type="ECO:0000256" key="3">
    <source>
        <dbReference type="ARBA" id="ARBA00010397"/>
    </source>
</evidence>
<evidence type="ECO:0000256" key="9">
    <source>
        <dbReference type="ARBA" id="ARBA00023163"/>
    </source>
</evidence>
<dbReference type="InterPro" id="IPR016189">
    <property type="entry name" value="Transl_init_fac_IF2/IF5_N"/>
</dbReference>
<dbReference type="FunFam" id="3.30.30.170:FF:000002">
    <property type="entry name" value="Eukaryotic translation initiation factor 5"/>
    <property type="match status" value="1"/>
</dbReference>
<evidence type="ECO:0000256" key="7">
    <source>
        <dbReference type="ARBA" id="ARBA00023015"/>
    </source>
</evidence>
<evidence type="ECO:0000256" key="8">
    <source>
        <dbReference type="ARBA" id="ARBA00023134"/>
    </source>
</evidence>
<dbReference type="SMART" id="SM00515">
    <property type="entry name" value="eIF5C"/>
    <property type="match status" value="1"/>
</dbReference>
<keyword evidence="5" id="KW-0547">Nucleotide-binding</keyword>
<dbReference type="Gene3D" id="1.25.40.180">
    <property type="match status" value="1"/>
</dbReference>
<dbReference type="SMART" id="SM00653">
    <property type="entry name" value="eIF2B_5"/>
    <property type="match status" value="1"/>
</dbReference>
<keyword evidence="6" id="KW-0648">Protein biosynthesis</keyword>
<evidence type="ECO:0000256" key="4">
    <source>
        <dbReference type="ARBA" id="ARBA00022540"/>
    </source>
</evidence>
<evidence type="ECO:0000256" key="5">
    <source>
        <dbReference type="ARBA" id="ARBA00022741"/>
    </source>
</evidence>
<dbReference type="GO" id="GO:0005092">
    <property type="term" value="F:GDP-dissociation inhibitor activity"/>
    <property type="evidence" value="ECO:0007669"/>
    <property type="project" value="TreeGrafter"/>
</dbReference>
<dbReference type="InterPro" id="IPR016190">
    <property type="entry name" value="Transl_init_fac_IF2/IF5_Zn-bd"/>
</dbReference>
<dbReference type="Gene3D" id="2.20.25.350">
    <property type="match status" value="1"/>
</dbReference>
<dbReference type="FunFam" id="2.20.25.350:FF:000001">
    <property type="entry name" value="Eukaryotic translation initiation factor 5"/>
    <property type="match status" value="1"/>
</dbReference>
<dbReference type="GO" id="GO:0003743">
    <property type="term" value="F:translation initiation factor activity"/>
    <property type="evidence" value="ECO:0007669"/>
    <property type="project" value="UniProtKB-KW"/>
</dbReference>
<dbReference type="Pfam" id="PF02020">
    <property type="entry name" value="W2"/>
    <property type="match status" value="1"/>
</dbReference>
<dbReference type="SUPFAM" id="SSF75689">
    <property type="entry name" value="Zinc-binding domain of translation initiation factor 2 beta"/>
    <property type="match status" value="1"/>
</dbReference>
<dbReference type="Pfam" id="PF01873">
    <property type="entry name" value="eIF-5_eIF-2B"/>
    <property type="match status" value="1"/>
</dbReference>
<keyword evidence="10" id="KW-0539">Nucleus</keyword>
<dbReference type="PANTHER" id="PTHR23001:SF7">
    <property type="entry name" value="EUKARYOTIC TRANSLATION INITIATION FACTOR 5"/>
    <property type="match status" value="1"/>
</dbReference>
<dbReference type="InterPro" id="IPR002735">
    <property type="entry name" value="Transl_init_fac_IF2/IF5_dom"/>
</dbReference>
<dbReference type="SUPFAM" id="SSF100966">
    <property type="entry name" value="Translation initiation factor 2 beta, aIF2beta, N-terminal domain"/>
    <property type="match status" value="1"/>
</dbReference>
<comment type="similarity">
    <text evidence="2">Belongs to the Mediator complex subunit 22 family.</text>
</comment>
<dbReference type="GO" id="GO:0003712">
    <property type="term" value="F:transcription coregulator activity"/>
    <property type="evidence" value="ECO:0007669"/>
    <property type="project" value="InterPro"/>
</dbReference>